<feature type="binding site" evidence="10">
    <location>
        <position position="218"/>
    </location>
    <ligand>
        <name>[4Fe-4S] cluster</name>
        <dbReference type="ChEBI" id="CHEBI:49883"/>
    </ligand>
</feature>
<protein>
    <recommendedName>
        <fullName evidence="7 10">Adenosine 5'-phosphosulfate reductase</fullName>
        <shortName evidence="10">APS reductase</shortName>
        <ecNumber evidence="6 10">1.8.4.10</ecNumber>
    </recommendedName>
    <alternativeName>
        <fullName evidence="9 10">5'-adenylylsulfate reductase</fullName>
    </alternativeName>
    <alternativeName>
        <fullName evidence="8 10">Thioredoxin-dependent 5'-adenylylsulfate reductase</fullName>
    </alternativeName>
</protein>
<accession>A0ABT9XKF1</accession>
<dbReference type="Gene3D" id="3.40.50.620">
    <property type="entry name" value="HUPs"/>
    <property type="match status" value="1"/>
</dbReference>
<comment type="cofactor">
    <cofactor evidence="10">
        <name>[4Fe-4S] cluster</name>
        <dbReference type="ChEBI" id="CHEBI:49883"/>
    </cofactor>
    <text evidence="10">Binds 1 [4Fe-4S] cluster per subunit.</text>
</comment>
<dbReference type="SUPFAM" id="SSF52402">
    <property type="entry name" value="Adenine nucleotide alpha hydrolases-like"/>
    <property type="match status" value="1"/>
</dbReference>
<comment type="similarity">
    <text evidence="1 10">Belongs to the PAPS reductase family. CysH subfamily.</text>
</comment>
<evidence type="ECO:0000256" key="2">
    <source>
        <dbReference type="ARBA" id="ARBA00022490"/>
    </source>
</evidence>
<dbReference type="Pfam" id="PF01507">
    <property type="entry name" value="PAPS_reduct"/>
    <property type="match status" value="1"/>
</dbReference>
<dbReference type="Proteomes" id="UP001232973">
    <property type="component" value="Unassembled WGS sequence"/>
</dbReference>
<gene>
    <name evidence="10" type="primary">cysH</name>
    <name evidence="12" type="ORF">J2S03_002647</name>
</gene>
<evidence type="ECO:0000256" key="10">
    <source>
        <dbReference type="HAMAP-Rule" id="MF_00063"/>
    </source>
</evidence>
<dbReference type="PANTHER" id="PTHR46509:SF1">
    <property type="entry name" value="PHOSPHOADENOSINE PHOSPHOSULFATE REDUCTASE"/>
    <property type="match status" value="1"/>
</dbReference>
<evidence type="ECO:0000313" key="13">
    <source>
        <dbReference type="Proteomes" id="UP001232973"/>
    </source>
</evidence>
<feature type="binding site" evidence="10">
    <location>
        <position position="215"/>
    </location>
    <ligand>
        <name>[4Fe-4S] cluster</name>
        <dbReference type="ChEBI" id="CHEBI:49883"/>
    </ligand>
</feature>
<evidence type="ECO:0000256" key="7">
    <source>
        <dbReference type="ARBA" id="ARBA00029514"/>
    </source>
</evidence>
<comment type="subcellular location">
    <subcellularLocation>
        <location evidence="10">Cytoplasm</location>
    </subcellularLocation>
</comment>
<dbReference type="InterPro" id="IPR004511">
    <property type="entry name" value="PAPS/APS_Rdtase"/>
</dbReference>
<organism evidence="12 13">
    <name type="scientific">Alicyclobacillus cycloheptanicus</name>
    <dbReference type="NCBI Taxonomy" id="1457"/>
    <lineage>
        <taxon>Bacteria</taxon>
        <taxon>Bacillati</taxon>
        <taxon>Bacillota</taxon>
        <taxon>Bacilli</taxon>
        <taxon>Bacillales</taxon>
        <taxon>Alicyclobacillaceae</taxon>
        <taxon>Alicyclobacillus</taxon>
    </lineage>
</organism>
<sequence length="245" mass="27890">MSDVLQNTQTQFAPDSLDARKDQLNALAAEYEGKDPREILKAAHELVPNLALACSFGAEDMVLLDMWMQVNPQGIVFYIDTDVLFPETYALRDEAVARYGIPNLVRISSKLTLEAQAEQYGEALWARDPNQCCNLRKVEPLQRALTAYDGWITGIRRDQAPTRANARVFEWDQKFNLVKVNPLAAWSWDNVWDYIRDNHVPYNPLHDQGYPSIGCLHCTRPVKPGEDPRAGRWSGFEKTECGLHK</sequence>
<evidence type="ECO:0000256" key="8">
    <source>
        <dbReference type="ARBA" id="ARBA00030894"/>
    </source>
</evidence>
<comment type="catalytic activity">
    <reaction evidence="10">
        <text>[thioredoxin]-disulfide + sulfite + AMP + 2 H(+) = adenosine 5'-phosphosulfate + [thioredoxin]-dithiol</text>
        <dbReference type="Rhea" id="RHEA:21976"/>
        <dbReference type="Rhea" id="RHEA-COMP:10698"/>
        <dbReference type="Rhea" id="RHEA-COMP:10700"/>
        <dbReference type="ChEBI" id="CHEBI:15378"/>
        <dbReference type="ChEBI" id="CHEBI:17359"/>
        <dbReference type="ChEBI" id="CHEBI:29950"/>
        <dbReference type="ChEBI" id="CHEBI:50058"/>
        <dbReference type="ChEBI" id="CHEBI:58243"/>
        <dbReference type="ChEBI" id="CHEBI:456215"/>
        <dbReference type="EC" id="1.8.4.10"/>
    </reaction>
</comment>
<evidence type="ECO:0000256" key="6">
    <source>
        <dbReference type="ARBA" id="ARBA00024386"/>
    </source>
</evidence>
<feature type="binding site" evidence="10">
    <location>
        <position position="133"/>
    </location>
    <ligand>
        <name>[4Fe-4S] cluster</name>
        <dbReference type="ChEBI" id="CHEBI:49883"/>
    </ligand>
</feature>
<keyword evidence="10" id="KW-0408">Iron</keyword>
<reference evidence="12 13" key="1">
    <citation type="submission" date="2023-07" db="EMBL/GenBank/DDBJ databases">
        <title>Genomic Encyclopedia of Type Strains, Phase IV (KMG-IV): sequencing the most valuable type-strain genomes for metagenomic binning, comparative biology and taxonomic classification.</title>
        <authorList>
            <person name="Goeker M."/>
        </authorList>
    </citation>
    <scope>NUCLEOTIDE SEQUENCE [LARGE SCALE GENOMIC DNA]</scope>
    <source>
        <strain evidence="12 13">DSM 4006</strain>
    </source>
</reference>
<dbReference type="EMBL" id="JAUSTP010000024">
    <property type="protein sequence ID" value="MDQ0190780.1"/>
    <property type="molecule type" value="Genomic_DNA"/>
</dbReference>
<keyword evidence="3 10" id="KW-0560">Oxidoreductase</keyword>
<evidence type="ECO:0000256" key="3">
    <source>
        <dbReference type="ARBA" id="ARBA00023002"/>
    </source>
</evidence>
<dbReference type="HAMAP" id="MF_00063">
    <property type="entry name" value="CysH"/>
    <property type="match status" value="1"/>
</dbReference>
<dbReference type="EC" id="1.8.4.10" evidence="6 10"/>
<evidence type="ECO:0000256" key="9">
    <source>
        <dbReference type="ARBA" id="ARBA00032041"/>
    </source>
</evidence>
<comment type="function">
    <text evidence="4 10">Catalyzes the formation of sulfite from adenosine 5'-phosphosulfate (APS) using thioredoxin as an electron donor.</text>
</comment>
<keyword evidence="10" id="KW-0411">Iron-sulfur</keyword>
<feature type="active site" description="Nucleophile; cysteine thiosulfonate intermediate" evidence="10">
    <location>
        <position position="241"/>
    </location>
</feature>
<dbReference type="NCBIfam" id="TIGR00434">
    <property type="entry name" value="cysH"/>
    <property type="match status" value="1"/>
</dbReference>
<dbReference type="InterPro" id="IPR014729">
    <property type="entry name" value="Rossmann-like_a/b/a_fold"/>
</dbReference>
<comment type="caution">
    <text evidence="12">The sequence shown here is derived from an EMBL/GenBank/DDBJ whole genome shotgun (WGS) entry which is preliminary data.</text>
</comment>
<evidence type="ECO:0000313" key="12">
    <source>
        <dbReference type="EMBL" id="MDQ0190780.1"/>
    </source>
</evidence>
<keyword evidence="10" id="KW-0479">Metal-binding</keyword>
<evidence type="ECO:0000256" key="5">
    <source>
        <dbReference type="ARBA" id="ARBA00024327"/>
    </source>
</evidence>
<keyword evidence="2 10" id="KW-0963">Cytoplasm</keyword>
<feature type="binding site" evidence="10">
    <location>
        <position position="132"/>
    </location>
    <ligand>
        <name>[4Fe-4S] cluster</name>
        <dbReference type="ChEBI" id="CHEBI:49883"/>
    </ligand>
</feature>
<proteinExistence type="inferred from homology"/>
<dbReference type="NCBIfam" id="TIGR02055">
    <property type="entry name" value="APS_reductase"/>
    <property type="match status" value="1"/>
</dbReference>
<name>A0ABT9XKF1_9BACL</name>
<dbReference type="InterPro" id="IPR011798">
    <property type="entry name" value="APS_reductase"/>
</dbReference>
<feature type="domain" description="Phosphoadenosine phosphosulphate reductase" evidence="11">
    <location>
        <begin position="50"/>
        <end position="221"/>
    </location>
</feature>
<evidence type="ECO:0000256" key="4">
    <source>
        <dbReference type="ARBA" id="ARBA00024298"/>
    </source>
</evidence>
<comment type="pathway">
    <text evidence="5 10">Sulfur metabolism; hydrogen sulfide biosynthesis; sulfite from sulfate.</text>
</comment>
<dbReference type="NCBIfam" id="NF002537">
    <property type="entry name" value="PRK02090.1"/>
    <property type="match status" value="1"/>
</dbReference>
<dbReference type="PANTHER" id="PTHR46509">
    <property type="entry name" value="PHOSPHOADENOSINE PHOSPHOSULFATE REDUCTASE"/>
    <property type="match status" value="1"/>
</dbReference>
<dbReference type="InterPro" id="IPR002500">
    <property type="entry name" value="PAPS_reduct_dom"/>
</dbReference>
<dbReference type="PIRSF" id="PIRSF000857">
    <property type="entry name" value="PAPS_reductase"/>
    <property type="match status" value="1"/>
</dbReference>
<dbReference type="GO" id="GO:0004604">
    <property type="term" value="F:phosphoadenylyl-sulfate reductase (thioredoxin) activity"/>
    <property type="evidence" value="ECO:0007669"/>
    <property type="project" value="UniProtKB-EC"/>
</dbReference>
<evidence type="ECO:0000259" key="11">
    <source>
        <dbReference type="Pfam" id="PF01507"/>
    </source>
</evidence>
<dbReference type="CDD" id="cd23945">
    <property type="entry name" value="PAPS_reductase"/>
    <property type="match status" value="1"/>
</dbReference>
<keyword evidence="13" id="KW-1185">Reference proteome</keyword>
<evidence type="ECO:0000256" key="1">
    <source>
        <dbReference type="ARBA" id="ARBA00009732"/>
    </source>
</evidence>